<dbReference type="GO" id="GO:0016791">
    <property type="term" value="F:phosphatase activity"/>
    <property type="evidence" value="ECO:0007669"/>
    <property type="project" value="TreeGrafter"/>
</dbReference>
<keyword evidence="2" id="KW-0378">Hydrolase</keyword>
<dbReference type="Pfam" id="PF00328">
    <property type="entry name" value="His_Phos_2"/>
    <property type="match status" value="1"/>
</dbReference>
<comment type="caution">
    <text evidence="6">The sequence shown here is derived from an EMBL/GenBank/DDBJ whole genome shotgun (WGS) entry which is preliminary data.</text>
</comment>
<keyword evidence="4" id="KW-1133">Transmembrane helix</keyword>
<evidence type="ECO:0000313" key="6">
    <source>
        <dbReference type="EMBL" id="KAA6372532.1"/>
    </source>
</evidence>
<accession>A0A5J4UR50</accession>
<dbReference type="AlphaFoldDB" id="A0A5J4UR50"/>
<dbReference type="InterPro" id="IPR050645">
    <property type="entry name" value="Histidine_acid_phosphatase"/>
</dbReference>
<feature type="signal peptide" evidence="5">
    <location>
        <begin position="1"/>
        <end position="18"/>
    </location>
</feature>
<keyword evidence="4" id="KW-0812">Transmembrane</keyword>
<feature type="region of interest" description="Disordered" evidence="3">
    <location>
        <begin position="444"/>
        <end position="466"/>
    </location>
</feature>
<name>A0A5J4UR50_9EUKA</name>
<reference evidence="6 7" key="1">
    <citation type="submission" date="2019-03" db="EMBL/GenBank/DDBJ databases">
        <title>Single cell metagenomics reveals metabolic interactions within the superorganism composed of flagellate Streblomastix strix and complex community of Bacteroidetes bacteria on its surface.</title>
        <authorList>
            <person name="Treitli S.C."/>
            <person name="Kolisko M."/>
            <person name="Husnik F."/>
            <person name="Keeling P."/>
            <person name="Hampl V."/>
        </authorList>
    </citation>
    <scope>NUCLEOTIDE SEQUENCE [LARGE SCALE GENOMIC DNA]</scope>
    <source>
        <strain evidence="6">ST1C</strain>
    </source>
</reference>
<keyword evidence="5" id="KW-0732">Signal</keyword>
<evidence type="ECO:0000256" key="4">
    <source>
        <dbReference type="SAM" id="Phobius"/>
    </source>
</evidence>
<dbReference type="OrthoDB" id="258392at2759"/>
<dbReference type="Gene3D" id="3.40.50.1240">
    <property type="entry name" value="Phosphoglycerate mutase-like"/>
    <property type="match status" value="1"/>
</dbReference>
<proteinExistence type="inferred from homology"/>
<comment type="similarity">
    <text evidence="1">Belongs to the histidine acid phosphatase family.</text>
</comment>
<feature type="chain" id="PRO_5023933208" description="Acid phosphatase" evidence="5">
    <location>
        <begin position="19"/>
        <end position="490"/>
    </location>
</feature>
<dbReference type="PANTHER" id="PTHR11567">
    <property type="entry name" value="ACID PHOSPHATASE-RELATED"/>
    <property type="match status" value="1"/>
</dbReference>
<sequence length="490" mass="56160">MKFLAIVLLLATSELAQQTEPKLLQLIAVCRHGVRASQNRIPKRACNPFNGKWGQVTNLGRRQNVLLGESLYNDSTYKTLFQPNGQYVGARHLFLATDEDKALMTGQSIFQGIFFKQWPSDDTEPTPTVPVRSETLNIDHVLMPSVTCSKKLDDLRKNINQSDEWQEQDRMYDTYLEVINKAAGFPDTAPKLTLMTVPRAAEQIILAYEHGYTSEADNCTYNDKKMDRTVIDLATWRNKIMNRPEDIEIAKIQISPFINEVVRRMNDTINNVSNNQLVFYAADNANILAPLQLMGVESPGRAPFGSIFFFELWNLDPSVTQAPYNLDNIGVKIGYRKFISEGYNNTEGRPIVPIGLEDRVDISWFMNVTCNNHPFCTLSELQKMVYTDSEWLKQCDLVETASEKNKDTIIIILAVLFGVAVIALILIIIGIIVIHIKHKSERQREEEDDEEERLELRKDEREEQEKKRLEQVLNQQRLKQSKVSTLKIYI</sequence>
<evidence type="ECO:0000256" key="2">
    <source>
        <dbReference type="ARBA" id="ARBA00022801"/>
    </source>
</evidence>
<organism evidence="6 7">
    <name type="scientific">Streblomastix strix</name>
    <dbReference type="NCBI Taxonomy" id="222440"/>
    <lineage>
        <taxon>Eukaryota</taxon>
        <taxon>Metamonada</taxon>
        <taxon>Preaxostyla</taxon>
        <taxon>Oxymonadida</taxon>
        <taxon>Streblomastigidae</taxon>
        <taxon>Streblomastix</taxon>
    </lineage>
</organism>
<dbReference type="Proteomes" id="UP000324800">
    <property type="component" value="Unassembled WGS sequence"/>
</dbReference>
<dbReference type="SUPFAM" id="SSF53254">
    <property type="entry name" value="Phosphoglycerate mutase-like"/>
    <property type="match status" value="1"/>
</dbReference>
<feature type="compositionally biased region" description="Basic and acidic residues" evidence="3">
    <location>
        <begin position="454"/>
        <end position="466"/>
    </location>
</feature>
<dbReference type="InterPro" id="IPR000560">
    <property type="entry name" value="His_Pase_clade-2"/>
</dbReference>
<dbReference type="InterPro" id="IPR029033">
    <property type="entry name" value="His_PPase_superfam"/>
</dbReference>
<evidence type="ECO:0000313" key="7">
    <source>
        <dbReference type="Proteomes" id="UP000324800"/>
    </source>
</evidence>
<evidence type="ECO:0000256" key="1">
    <source>
        <dbReference type="ARBA" id="ARBA00005375"/>
    </source>
</evidence>
<gene>
    <name evidence="6" type="ORF">EZS28_031942</name>
</gene>
<protein>
    <recommendedName>
        <fullName evidence="8">Acid phosphatase</fullName>
    </recommendedName>
</protein>
<evidence type="ECO:0000256" key="3">
    <source>
        <dbReference type="SAM" id="MobiDB-lite"/>
    </source>
</evidence>
<keyword evidence="4" id="KW-0472">Membrane</keyword>
<dbReference type="EMBL" id="SNRW01013516">
    <property type="protein sequence ID" value="KAA6372532.1"/>
    <property type="molecule type" value="Genomic_DNA"/>
</dbReference>
<evidence type="ECO:0008006" key="8">
    <source>
        <dbReference type="Google" id="ProtNLM"/>
    </source>
</evidence>
<dbReference type="PANTHER" id="PTHR11567:SF110">
    <property type="entry name" value="2-PHOSPHOXYLOSE PHOSPHATASE 1"/>
    <property type="match status" value="1"/>
</dbReference>
<feature type="transmembrane region" description="Helical" evidence="4">
    <location>
        <begin position="409"/>
        <end position="434"/>
    </location>
</feature>
<evidence type="ECO:0000256" key="5">
    <source>
        <dbReference type="SAM" id="SignalP"/>
    </source>
</evidence>